<evidence type="ECO:0008006" key="4">
    <source>
        <dbReference type="Google" id="ProtNLM"/>
    </source>
</evidence>
<evidence type="ECO:0000313" key="3">
    <source>
        <dbReference type="Proteomes" id="UP001500879"/>
    </source>
</evidence>
<gene>
    <name evidence="2" type="ORF">GCM10010357_23880</name>
</gene>
<proteinExistence type="predicted"/>
<keyword evidence="1" id="KW-1133">Transmembrane helix</keyword>
<comment type="caution">
    <text evidence="2">The sequence shown here is derived from an EMBL/GenBank/DDBJ whole genome shotgun (WGS) entry which is preliminary data.</text>
</comment>
<organism evidence="2 3">
    <name type="scientific">Streptomyces luteireticuli</name>
    <dbReference type="NCBI Taxonomy" id="173858"/>
    <lineage>
        <taxon>Bacteria</taxon>
        <taxon>Bacillati</taxon>
        <taxon>Actinomycetota</taxon>
        <taxon>Actinomycetes</taxon>
        <taxon>Kitasatosporales</taxon>
        <taxon>Streptomycetaceae</taxon>
        <taxon>Streptomyces</taxon>
    </lineage>
</organism>
<feature type="transmembrane region" description="Helical" evidence="1">
    <location>
        <begin position="37"/>
        <end position="59"/>
    </location>
</feature>
<dbReference type="Proteomes" id="UP001500879">
    <property type="component" value="Unassembled WGS sequence"/>
</dbReference>
<dbReference type="EMBL" id="BAAABX010000023">
    <property type="protein sequence ID" value="GAA0402015.1"/>
    <property type="molecule type" value="Genomic_DNA"/>
</dbReference>
<feature type="transmembrane region" description="Helical" evidence="1">
    <location>
        <begin position="117"/>
        <end position="138"/>
    </location>
</feature>
<keyword evidence="1" id="KW-0472">Membrane</keyword>
<keyword evidence="1" id="KW-0812">Transmembrane</keyword>
<feature type="transmembrane region" description="Helical" evidence="1">
    <location>
        <begin position="6"/>
        <end position="25"/>
    </location>
</feature>
<accession>A0ABN0YN61</accession>
<dbReference type="RefSeq" id="WP_344022968.1">
    <property type="nucleotide sequence ID" value="NZ_BAAABX010000023.1"/>
</dbReference>
<protein>
    <recommendedName>
        <fullName evidence="4">DUF3325 domain-containing protein</fullName>
    </recommendedName>
</protein>
<keyword evidence="3" id="KW-1185">Reference proteome</keyword>
<evidence type="ECO:0000313" key="2">
    <source>
        <dbReference type="EMBL" id="GAA0402015.1"/>
    </source>
</evidence>
<name>A0ABN0YN61_9ACTN</name>
<reference evidence="2 3" key="1">
    <citation type="journal article" date="2019" name="Int. J. Syst. Evol. Microbiol.">
        <title>The Global Catalogue of Microorganisms (GCM) 10K type strain sequencing project: providing services to taxonomists for standard genome sequencing and annotation.</title>
        <authorList>
            <consortium name="The Broad Institute Genomics Platform"/>
            <consortium name="The Broad Institute Genome Sequencing Center for Infectious Disease"/>
            <person name="Wu L."/>
            <person name="Ma J."/>
        </authorList>
    </citation>
    <scope>NUCLEOTIDE SEQUENCE [LARGE SCALE GENOMIC DNA]</scope>
    <source>
        <strain evidence="2 3">JCM 4788</strain>
    </source>
</reference>
<sequence>MSHVALALGAAMICAAGCVWYLPALEDLRSGDDRPRSVRTAASACLTGWGTGAALAVLLFAAVPWWALGLTAGTGAAAAAAVSVRARSHRRREAADCWTALLGGAPDGRPVRAGRIAWAWALSGLVVVSASAGVLLLVPAP</sequence>
<evidence type="ECO:0000256" key="1">
    <source>
        <dbReference type="SAM" id="Phobius"/>
    </source>
</evidence>